<dbReference type="RefSeq" id="WP_167534297.1">
    <property type="nucleotide sequence ID" value="NZ_BJMN01000091.1"/>
</dbReference>
<evidence type="ECO:0000313" key="2">
    <source>
        <dbReference type="Proteomes" id="UP000315226"/>
    </source>
</evidence>
<proteinExistence type="predicted"/>
<evidence type="ECO:0000313" key="1">
    <source>
        <dbReference type="EMBL" id="GEB62355.1"/>
    </source>
</evidence>
<name>A0A4Y3RYE2_9ACTN</name>
<reference evidence="1 2" key="1">
    <citation type="submission" date="2019-06" db="EMBL/GenBank/DDBJ databases">
        <title>Whole genome shotgun sequence of Streptomyces gardneri NBRC 12865.</title>
        <authorList>
            <person name="Hosoyama A."/>
            <person name="Uohara A."/>
            <person name="Ohji S."/>
            <person name="Ichikawa N."/>
        </authorList>
    </citation>
    <scope>NUCLEOTIDE SEQUENCE [LARGE SCALE GENOMIC DNA]</scope>
    <source>
        <strain evidence="1 2">NBRC 12865</strain>
    </source>
</reference>
<comment type="caution">
    <text evidence="1">The sequence shown here is derived from an EMBL/GenBank/DDBJ whole genome shotgun (WGS) entry which is preliminary data.</text>
</comment>
<dbReference type="EMBL" id="BJMN01000091">
    <property type="protein sequence ID" value="GEB62355.1"/>
    <property type="molecule type" value="Genomic_DNA"/>
</dbReference>
<keyword evidence="2" id="KW-1185">Reference proteome</keyword>
<gene>
    <name evidence="1" type="ORF">SGA01_79600</name>
</gene>
<organism evidence="1 2">
    <name type="scientific">Streptomyces gardneri</name>
    <dbReference type="NCBI Taxonomy" id="66892"/>
    <lineage>
        <taxon>Bacteria</taxon>
        <taxon>Bacillati</taxon>
        <taxon>Actinomycetota</taxon>
        <taxon>Actinomycetes</taxon>
        <taxon>Kitasatosporales</taxon>
        <taxon>Streptomycetaceae</taxon>
        <taxon>Streptomyces</taxon>
    </lineage>
</organism>
<protein>
    <submittedName>
        <fullName evidence="1">Uncharacterized protein</fullName>
    </submittedName>
</protein>
<sequence>MGIKDKTFVNKTLDDKAFADKLMGDKALADELIAGLLAAESPVDLDLAKLVMALYDKRGTFHEGMTGLEHRAARDEDLASFLEVILTNQVIETLRAESEAATKAADAEMILNPTSGVYVFTDRNCKGKHAGFAGGRA</sequence>
<accession>A0A4Y3RYE2</accession>
<dbReference type="Proteomes" id="UP000315226">
    <property type="component" value="Unassembled WGS sequence"/>
</dbReference>
<dbReference type="AlphaFoldDB" id="A0A4Y3RYE2"/>